<dbReference type="GO" id="GO:0008168">
    <property type="term" value="F:methyltransferase activity"/>
    <property type="evidence" value="ECO:0007669"/>
    <property type="project" value="UniProtKB-KW"/>
</dbReference>
<protein>
    <submittedName>
        <fullName evidence="3">Class I SAM-dependent methyltransferase</fullName>
    </submittedName>
</protein>
<dbReference type="PANTHER" id="PTHR43861">
    <property type="entry name" value="TRANS-ACONITATE 2-METHYLTRANSFERASE-RELATED"/>
    <property type="match status" value="1"/>
</dbReference>
<comment type="caution">
    <text evidence="3">The sequence shown here is derived from an EMBL/GenBank/DDBJ whole genome shotgun (WGS) entry which is preliminary data.</text>
</comment>
<feature type="domain" description="Methyltransferase" evidence="2">
    <location>
        <begin position="41"/>
        <end position="134"/>
    </location>
</feature>
<dbReference type="InterPro" id="IPR041698">
    <property type="entry name" value="Methyltransf_25"/>
</dbReference>
<dbReference type="InterPro" id="IPR029063">
    <property type="entry name" value="SAM-dependent_MTases_sf"/>
</dbReference>
<dbReference type="Gene3D" id="3.40.50.150">
    <property type="entry name" value="Vaccinia Virus protein VP39"/>
    <property type="match status" value="1"/>
</dbReference>
<dbReference type="SUPFAM" id="SSF53335">
    <property type="entry name" value="S-adenosyl-L-methionine-dependent methyltransferases"/>
    <property type="match status" value="1"/>
</dbReference>
<reference evidence="3" key="1">
    <citation type="submission" date="2020-10" db="EMBL/GenBank/DDBJ databases">
        <authorList>
            <person name="Gilroy R."/>
        </authorList>
    </citation>
    <scope>NUCLEOTIDE SEQUENCE</scope>
    <source>
        <strain evidence="3">ChiGjej2B2-12916</strain>
    </source>
</reference>
<proteinExistence type="predicted"/>
<dbReference type="Pfam" id="PF13649">
    <property type="entry name" value="Methyltransf_25"/>
    <property type="match status" value="1"/>
</dbReference>
<dbReference type="GO" id="GO:0032259">
    <property type="term" value="P:methylation"/>
    <property type="evidence" value="ECO:0007669"/>
    <property type="project" value="UniProtKB-KW"/>
</dbReference>
<sequence>MEQYTSLAEYYDRLTGDVGYSHWADYVERHFRRLKHPVRSVAELACGTGSLTSILASRGYQMTAVDISADMLCVAAQKCQDQEVLFLCQDMVKFTLLEPVDAVICCLDSVNYVTRPQRLRRAFAQVYRNLKPGGLFLFDAKTPLALEEADGQTYLDEDESLMCVWRADYEPRRRICGYGIDLFTLRPDGAWNRESEYHEEYAYTPQELTDFLTQAGFSSIKQYSNLKMCPPKEEDRRIFFAARKEQ</sequence>
<dbReference type="EMBL" id="DVFO01000085">
    <property type="protein sequence ID" value="HIQ61449.1"/>
    <property type="molecule type" value="Genomic_DNA"/>
</dbReference>
<evidence type="ECO:0000313" key="4">
    <source>
        <dbReference type="Proteomes" id="UP000886879"/>
    </source>
</evidence>
<gene>
    <name evidence="3" type="ORF">IAD31_07660</name>
</gene>
<accession>A0A9D0YTH5</accession>
<dbReference type="CDD" id="cd02440">
    <property type="entry name" value="AdoMet_MTases"/>
    <property type="match status" value="1"/>
</dbReference>
<keyword evidence="1" id="KW-0808">Transferase</keyword>
<evidence type="ECO:0000256" key="1">
    <source>
        <dbReference type="ARBA" id="ARBA00022679"/>
    </source>
</evidence>
<name>A0A9D0YTH5_9FIRM</name>
<organism evidence="3 4">
    <name type="scientific">Candidatus Enterenecus faecium</name>
    <dbReference type="NCBI Taxonomy" id="2840780"/>
    <lineage>
        <taxon>Bacteria</taxon>
        <taxon>Bacillati</taxon>
        <taxon>Bacillota</taxon>
        <taxon>Clostridia</taxon>
        <taxon>Eubacteriales</taxon>
        <taxon>Candidatus Enterenecus</taxon>
    </lineage>
</organism>
<dbReference type="Gene3D" id="2.20.25.110">
    <property type="entry name" value="S-adenosyl-L-methionine-dependent methyltransferases"/>
    <property type="match status" value="1"/>
</dbReference>
<dbReference type="AlphaFoldDB" id="A0A9D0YTH5"/>
<evidence type="ECO:0000259" key="2">
    <source>
        <dbReference type="Pfam" id="PF13649"/>
    </source>
</evidence>
<dbReference type="Proteomes" id="UP000886879">
    <property type="component" value="Unassembled WGS sequence"/>
</dbReference>
<reference evidence="3" key="2">
    <citation type="journal article" date="2021" name="PeerJ">
        <title>Extensive microbial diversity within the chicken gut microbiome revealed by metagenomics and culture.</title>
        <authorList>
            <person name="Gilroy R."/>
            <person name="Ravi A."/>
            <person name="Getino M."/>
            <person name="Pursley I."/>
            <person name="Horton D.L."/>
            <person name="Alikhan N.F."/>
            <person name="Baker D."/>
            <person name="Gharbi K."/>
            <person name="Hall N."/>
            <person name="Watson M."/>
            <person name="Adriaenssens E.M."/>
            <person name="Foster-Nyarko E."/>
            <person name="Jarju S."/>
            <person name="Secka A."/>
            <person name="Antonio M."/>
            <person name="Oren A."/>
            <person name="Chaudhuri R.R."/>
            <person name="La Ragione R."/>
            <person name="Hildebrand F."/>
            <person name="Pallen M.J."/>
        </authorList>
    </citation>
    <scope>NUCLEOTIDE SEQUENCE</scope>
    <source>
        <strain evidence="3">ChiGjej2B2-12916</strain>
    </source>
</reference>
<keyword evidence="3" id="KW-0489">Methyltransferase</keyword>
<evidence type="ECO:0000313" key="3">
    <source>
        <dbReference type="EMBL" id="HIQ61449.1"/>
    </source>
</evidence>